<dbReference type="Proteomes" id="UP000510888">
    <property type="component" value="Chromosome 2"/>
</dbReference>
<dbReference type="EMBL" id="AP023175">
    <property type="protein sequence ID" value="BCF91924.1"/>
    <property type="molecule type" value="Genomic_DNA"/>
</dbReference>
<feature type="region of interest" description="Disordered" evidence="1">
    <location>
        <begin position="1"/>
        <end position="26"/>
    </location>
</feature>
<sequence>MEQDSKSAYNADAEGRDAHDEQLMDEALMDTFPASDPIAPMCFD</sequence>
<evidence type="ECO:0000313" key="3">
    <source>
        <dbReference type="Proteomes" id="UP000510888"/>
    </source>
</evidence>
<dbReference type="AlphaFoldDB" id="A0A7I8BT90"/>
<proteinExistence type="predicted"/>
<name>A0A7I8BT90_9BURK</name>
<accession>A0A7I8BT90</accession>
<organism evidence="2 3">
    <name type="scientific">Paraburkholderia largidicola</name>
    <dbReference type="NCBI Taxonomy" id="3014751"/>
    <lineage>
        <taxon>Bacteria</taxon>
        <taxon>Pseudomonadati</taxon>
        <taxon>Pseudomonadota</taxon>
        <taxon>Betaproteobacteria</taxon>
        <taxon>Burkholderiales</taxon>
        <taxon>Burkholderiaceae</taxon>
        <taxon>Paraburkholderia</taxon>
    </lineage>
</organism>
<gene>
    <name evidence="2" type="ORF">PPGU16_49910</name>
</gene>
<feature type="compositionally biased region" description="Basic and acidic residues" evidence="1">
    <location>
        <begin position="13"/>
        <end position="22"/>
    </location>
</feature>
<evidence type="ECO:0000256" key="1">
    <source>
        <dbReference type="SAM" id="MobiDB-lite"/>
    </source>
</evidence>
<dbReference type="RefSeq" id="WP_274599983.1">
    <property type="nucleotide sequence ID" value="NZ_AP023175.1"/>
</dbReference>
<reference evidence="2 3" key="1">
    <citation type="journal article" date="2020" name="Genes (Basel)">
        <title>Genomic Comparison of Insect Gut Symbionts from Divergent Burkholderia Subclades.</title>
        <authorList>
            <person name="Takeshita K."/>
            <person name="Kikuchi Y."/>
        </authorList>
    </citation>
    <scope>NUCLEOTIDE SEQUENCE [LARGE SCALE GENOMIC DNA]</scope>
    <source>
        <strain evidence="2 3">PGU16</strain>
    </source>
</reference>
<protein>
    <submittedName>
        <fullName evidence="2">Uncharacterized protein</fullName>
    </submittedName>
</protein>
<evidence type="ECO:0000313" key="2">
    <source>
        <dbReference type="EMBL" id="BCF91924.1"/>
    </source>
</evidence>
<keyword evidence="3" id="KW-1185">Reference proteome</keyword>
<dbReference type="KEGG" id="plad:PPGU16_49910"/>